<evidence type="ECO:0000256" key="3">
    <source>
        <dbReference type="PROSITE-ProRule" id="PRU00284"/>
    </source>
</evidence>
<keyword evidence="5" id="KW-0812">Transmembrane</keyword>
<proteinExistence type="inferred from homology"/>
<dbReference type="SMART" id="SM00304">
    <property type="entry name" value="HAMP"/>
    <property type="match status" value="1"/>
</dbReference>
<evidence type="ECO:0000256" key="1">
    <source>
        <dbReference type="ARBA" id="ARBA00023224"/>
    </source>
</evidence>
<dbReference type="GO" id="GO:0016020">
    <property type="term" value="C:membrane"/>
    <property type="evidence" value="ECO:0007669"/>
    <property type="project" value="InterPro"/>
</dbReference>
<evidence type="ECO:0000256" key="2">
    <source>
        <dbReference type="ARBA" id="ARBA00029447"/>
    </source>
</evidence>
<name>A0A917Q4Q4_9HYPH</name>
<dbReference type="InterPro" id="IPR003660">
    <property type="entry name" value="HAMP_dom"/>
</dbReference>
<organism evidence="8 9">
    <name type="scientific">Salinarimonas ramus</name>
    <dbReference type="NCBI Taxonomy" id="690164"/>
    <lineage>
        <taxon>Bacteria</taxon>
        <taxon>Pseudomonadati</taxon>
        <taxon>Pseudomonadota</taxon>
        <taxon>Alphaproteobacteria</taxon>
        <taxon>Hyphomicrobiales</taxon>
        <taxon>Salinarimonadaceae</taxon>
        <taxon>Salinarimonas</taxon>
    </lineage>
</organism>
<dbReference type="Pfam" id="PF00672">
    <property type="entry name" value="HAMP"/>
    <property type="match status" value="1"/>
</dbReference>
<dbReference type="Pfam" id="PF00015">
    <property type="entry name" value="MCPsignal"/>
    <property type="match status" value="1"/>
</dbReference>
<keyword evidence="4" id="KW-0175">Coiled coil</keyword>
<dbReference type="SMART" id="SM00283">
    <property type="entry name" value="MA"/>
    <property type="match status" value="1"/>
</dbReference>
<sequence>MSVRSLGLAVCLAVSVLLALALGLVLHTNLRAIEDARQIEAVAAIRVDLGAASTALSAERALAQVALTLRNPIDEPGAAAIAEQRPGVDAALDTLGASIAAADALPGRAALAAEIETVRARLAALRAGVDADAPLSAFRRSDAAPTIVPAYDALTRSLFDLGALAEPSGATIPSVVAHGLALQRLGWEAREYASRDRTVLLIGAIAKWPLDAVTVQATQAQYDRAAETGIAIARLAAHPETSAAQAAAAEAVATALFTDYAALRTEMLAEAGSGTFPLEADAFLARSDALIDTAAALSEAGAAGALDAARALAAQASRNALLAGVGLGVGLVALGVLLWFILLRVSRRLDAIAGLLQRLAAGDLGVDARRYAGRDEIGRLADALEIFRANAEEMERLRAAQDADRAEAEATRRRTLEEIAATLEETIDAAAARLVAAAGQAETASGALASSVGITAERSASAARQTGESRSVMTGVAAATEELTASLSEVTSRVRRAASVSAEASRSAERTGATVAELADAAGRIEGVLQLIAEIAEQTNLLALNATIEAARAGEAGRGFAVVAAEVKSLAGQTAKATEEISARIAAMQEMAGRAVAAVDEIGGVIREIDAISIAIAGAVEQQGGATAEIAERIAAAAARTDGVARDVDDLSRVAEEAGGAARTSREATGAVREQADGLAGHVADFVARLRAA</sequence>
<evidence type="ECO:0000313" key="9">
    <source>
        <dbReference type="Proteomes" id="UP000600449"/>
    </source>
</evidence>
<dbReference type="GO" id="GO:0007165">
    <property type="term" value="P:signal transduction"/>
    <property type="evidence" value="ECO:0007669"/>
    <property type="project" value="UniProtKB-KW"/>
</dbReference>
<keyword evidence="5" id="KW-0472">Membrane</keyword>
<dbReference type="InterPro" id="IPR004089">
    <property type="entry name" value="MCPsignal_dom"/>
</dbReference>
<evidence type="ECO:0000259" key="7">
    <source>
        <dbReference type="PROSITE" id="PS50885"/>
    </source>
</evidence>
<protein>
    <submittedName>
        <fullName evidence="8">Methyl-accepting chemotaxis protein</fullName>
    </submittedName>
</protein>
<dbReference type="EMBL" id="BMMF01000003">
    <property type="protein sequence ID" value="GGK25679.1"/>
    <property type="molecule type" value="Genomic_DNA"/>
</dbReference>
<comment type="similarity">
    <text evidence="2">Belongs to the methyl-accepting chemotaxis (MCP) protein family.</text>
</comment>
<evidence type="ECO:0000256" key="5">
    <source>
        <dbReference type="SAM" id="Phobius"/>
    </source>
</evidence>
<feature type="transmembrane region" description="Helical" evidence="5">
    <location>
        <begin position="320"/>
        <end position="342"/>
    </location>
</feature>
<evidence type="ECO:0000256" key="4">
    <source>
        <dbReference type="SAM" id="Coils"/>
    </source>
</evidence>
<keyword evidence="1 3" id="KW-0807">Transducer</keyword>
<gene>
    <name evidence="8" type="ORF">GCM10011322_10280</name>
</gene>
<feature type="coiled-coil region" evidence="4">
    <location>
        <begin position="389"/>
        <end position="433"/>
    </location>
</feature>
<dbReference type="PROSITE" id="PS50885">
    <property type="entry name" value="HAMP"/>
    <property type="match status" value="1"/>
</dbReference>
<dbReference type="Gene3D" id="6.10.340.10">
    <property type="match status" value="1"/>
</dbReference>
<reference evidence="8 9" key="1">
    <citation type="journal article" date="2014" name="Int. J. Syst. Evol. Microbiol.">
        <title>Complete genome sequence of Corynebacterium casei LMG S-19264T (=DSM 44701T), isolated from a smear-ripened cheese.</title>
        <authorList>
            <consortium name="US DOE Joint Genome Institute (JGI-PGF)"/>
            <person name="Walter F."/>
            <person name="Albersmeier A."/>
            <person name="Kalinowski J."/>
            <person name="Ruckert C."/>
        </authorList>
    </citation>
    <scope>NUCLEOTIDE SEQUENCE [LARGE SCALE GENOMIC DNA]</scope>
    <source>
        <strain evidence="8 9">CGMCC 1.9161</strain>
    </source>
</reference>
<accession>A0A917Q4Q4</accession>
<keyword evidence="5" id="KW-1133">Transmembrane helix</keyword>
<dbReference type="RefSeq" id="WP_188910321.1">
    <property type="nucleotide sequence ID" value="NZ_BMMF01000003.1"/>
</dbReference>
<dbReference type="SUPFAM" id="SSF58104">
    <property type="entry name" value="Methyl-accepting chemotaxis protein (MCP) signaling domain"/>
    <property type="match status" value="1"/>
</dbReference>
<dbReference type="Proteomes" id="UP000600449">
    <property type="component" value="Unassembled WGS sequence"/>
</dbReference>
<evidence type="ECO:0000259" key="6">
    <source>
        <dbReference type="PROSITE" id="PS50111"/>
    </source>
</evidence>
<evidence type="ECO:0000313" key="8">
    <source>
        <dbReference type="EMBL" id="GGK25679.1"/>
    </source>
</evidence>
<dbReference type="PANTHER" id="PTHR32089">
    <property type="entry name" value="METHYL-ACCEPTING CHEMOTAXIS PROTEIN MCPB"/>
    <property type="match status" value="1"/>
</dbReference>
<comment type="caution">
    <text evidence="8">The sequence shown here is derived from an EMBL/GenBank/DDBJ whole genome shotgun (WGS) entry which is preliminary data.</text>
</comment>
<dbReference type="PROSITE" id="PS50111">
    <property type="entry name" value="CHEMOTAXIS_TRANSDUC_2"/>
    <property type="match status" value="1"/>
</dbReference>
<feature type="domain" description="Methyl-accepting transducer" evidence="6">
    <location>
        <begin position="437"/>
        <end position="666"/>
    </location>
</feature>
<dbReference type="PANTHER" id="PTHR32089:SF112">
    <property type="entry name" value="LYSOZYME-LIKE PROTEIN-RELATED"/>
    <property type="match status" value="1"/>
</dbReference>
<feature type="domain" description="HAMP" evidence="7">
    <location>
        <begin position="343"/>
        <end position="396"/>
    </location>
</feature>
<keyword evidence="9" id="KW-1185">Reference proteome</keyword>
<dbReference type="Gene3D" id="1.10.287.950">
    <property type="entry name" value="Methyl-accepting chemotaxis protein"/>
    <property type="match status" value="1"/>
</dbReference>
<dbReference type="AlphaFoldDB" id="A0A917Q4Q4"/>